<sequence>MIKHDDRNLSETAVSLHALRSYIGGWIEFRFGCLAGSGTVPGNEELECFHLKDFCDAVHHIDGRAVNASFQGTDVGAMDVCTVREFLLRKPPGVSQRPEIERKDLSNIHDPESCALQCIQLQSILCNRYRPPLRGPRLRKRRTRSMVEHEVLMGNRHRWTKTRDLETCANSAHVPSF</sequence>
<reference evidence="1 2" key="1">
    <citation type="submission" date="2023-07" db="EMBL/GenBank/DDBJ databases">
        <title>Comparative genomics of wheat-associated soil bacteria to identify genetic determinants of phenazine resistance.</title>
        <authorList>
            <person name="Mouncey N."/>
        </authorList>
    </citation>
    <scope>NUCLEOTIDE SEQUENCE [LARGE SCALE GENOMIC DNA]</scope>
    <source>
        <strain evidence="1 2">W4I11</strain>
    </source>
</reference>
<evidence type="ECO:0000313" key="1">
    <source>
        <dbReference type="EMBL" id="MDQ0996038.1"/>
    </source>
</evidence>
<organism evidence="1 2">
    <name type="scientific">Phyllobacterium ifriqiyense</name>
    <dbReference type="NCBI Taxonomy" id="314238"/>
    <lineage>
        <taxon>Bacteria</taxon>
        <taxon>Pseudomonadati</taxon>
        <taxon>Pseudomonadota</taxon>
        <taxon>Alphaproteobacteria</taxon>
        <taxon>Hyphomicrobiales</taxon>
        <taxon>Phyllobacteriaceae</taxon>
        <taxon>Phyllobacterium</taxon>
    </lineage>
</organism>
<protein>
    <submittedName>
        <fullName evidence="1">Uncharacterized protein</fullName>
    </submittedName>
</protein>
<name>A0ABU0S8I1_9HYPH</name>
<proteinExistence type="predicted"/>
<keyword evidence="2" id="KW-1185">Reference proteome</keyword>
<accession>A0ABU0S8I1</accession>
<dbReference type="Proteomes" id="UP001237780">
    <property type="component" value="Unassembled WGS sequence"/>
</dbReference>
<evidence type="ECO:0000313" key="2">
    <source>
        <dbReference type="Proteomes" id="UP001237780"/>
    </source>
</evidence>
<dbReference type="EMBL" id="JAUSZT010000002">
    <property type="protein sequence ID" value="MDQ0996038.1"/>
    <property type="molecule type" value="Genomic_DNA"/>
</dbReference>
<comment type="caution">
    <text evidence="1">The sequence shown here is derived from an EMBL/GenBank/DDBJ whole genome shotgun (WGS) entry which is preliminary data.</text>
</comment>
<gene>
    <name evidence="1" type="ORF">QFZ34_001215</name>
</gene>